<name>A0A699X812_TANCI</name>
<gene>
    <name evidence="2" type="ORF">Tci_927658</name>
</gene>
<protein>
    <submittedName>
        <fullName evidence="2">Retrovirus-related Pol polyprotein from transposon TNT 1-94</fullName>
    </submittedName>
</protein>
<comment type="caution">
    <text evidence="2">The sequence shown here is derived from an EMBL/GenBank/DDBJ whole genome shotgun (WGS) entry which is preliminary data.</text>
</comment>
<feature type="non-terminal residue" evidence="2">
    <location>
        <position position="1"/>
    </location>
</feature>
<reference evidence="2" key="1">
    <citation type="journal article" date="2019" name="Sci. Rep.">
        <title>Draft genome of Tanacetum cinerariifolium, the natural source of mosquito coil.</title>
        <authorList>
            <person name="Yamashiro T."/>
            <person name="Shiraishi A."/>
            <person name="Satake H."/>
            <person name="Nakayama K."/>
        </authorList>
    </citation>
    <scope>NUCLEOTIDE SEQUENCE</scope>
</reference>
<evidence type="ECO:0000313" key="2">
    <source>
        <dbReference type="EMBL" id="GFD55689.1"/>
    </source>
</evidence>
<dbReference type="Pfam" id="PF07727">
    <property type="entry name" value="RVT_2"/>
    <property type="match status" value="1"/>
</dbReference>
<feature type="domain" description="Reverse transcriptase Ty1/copia-type" evidence="1">
    <location>
        <begin position="23"/>
        <end position="56"/>
    </location>
</feature>
<proteinExistence type="predicted"/>
<sequence>EINSEQSTTPASPQAIVQTDRGILKNKARLVARGYRQEEGVDFEESFAPVARLEAI</sequence>
<accession>A0A699X812</accession>
<dbReference type="AlphaFoldDB" id="A0A699X812"/>
<dbReference type="InterPro" id="IPR013103">
    <property type="entry name" value="RVT_2"/>
</dbReference>
<organism evidence="2">
    <name type="scientific">Tanacetum cinerariifolium</name>
    <name type="common">Dalmatian daisy</name>
    <name type="synonym">Chrysanthemum cinerariifolium</name>
    <dbReference type="NCBI Taxonomy" id="118510"/>
    <lineage>
        <taxon>Eukaryota</taxon>
        <taxon>Viridiplantae</taxon>
        <taxon>Streptophyta</taxon>
        <taxon>Embryophyta</taxon>
        <taxon>Tracheophyta</taxon>
        <taxon>Spermatophyta</taxon>
        <taxon>Magnoliopsida</taxon>
        <taxon>eudicotyledons</taxon>
        <taxon>Gunneridae</taxon>
        <taxon>Pentapetalae</taxon>
        <taxon>asterids</taxon>
        <taxon>campanulids</taxon>
        <taxon>Asterales</taxon>
        <taxon>Asteraceae</taxon>
        <taxon>Asteroideae</taxon>
        <taxon>Anthemideae</taxon>
        <taxon>Anthemidinae</taxon>
        <taxon>Tanacetum</taxon>
    </lineage>
</organism>
<dbReference type="EMBL" id="BKCJ011820559">
    <property type="protein sequence ID" value="GFD55689.1"/>
    <property type="molecule type" value="Genomic_DNA"/>
</dbReference>
<evidence type="ECO:0000259" key="1">
    <source>
        <dbReference type="Pfam" id="PF07727"/>
    </source>
</evidence>